<dbReference type="Pfam" id="PF00072">
    <property type="entry name" value="Response_reg"/>
    <property type="match status" value="1"/>
</dbReference>
<name>A0ABT5VAT1_9BACI</name>
<dbReference type="Proteomes" id="UP001148125">
    <property type="component" value="Unassembled WGS sequence"/>
</dbReference>
<evidence type="ECO:0000256" key="2">
    <source>
        <dbReference type="PROSITE-ProRule" id="PRU00169"/>
    </source>
</evidence>
<evidence type="ECO:0000256" key="1">
    <source>
        <dbReference type="ARBA" id="ARBA00022553"/>
    </source>
</evidence>
<evidence type="ECO:0000313" key="4">
    <source>
        <dbReference type="EMBL" id="MDE5412457.1"/>
    </source>
</evidence>
<keyword evidence="1" id="KW-0597">Phosphoprotein</keyword>
<feature type="domain" description="Response regulatory" evidence="3">
    <location>
        <begin position="6"/>
        <end position="118"/>
    </location>
</feature>
<dbReference type="SUPFAM" id="SSF52172">
    <property type="entry name" value="CheY-like"/>
    <property type="match status" value="1"/>
</dbReference>
<dbReference type="EMBL" id="JAOTPO010000002">
    <property type="protein sequence ID" value="MDE5412457.1"/>
    <property type="molecule type" value="Genomic_DNA"/>
</dbReference>
<gene>
    <name evidence="4" type="ORF">N7Z68_03605</name>
</gene>
<evidence type="ECO:0000313" key="5">
    <source>
        <dbReference type="Proteomes" id="UP001148125"/>
    </source>
</evidence>
<proteinExistence type="predicted"/>
<dbReference type="SMART" id="SM00448">
    <property type="entry name" value="REC"/>
    <property type="match status" value="1"/>
</dbReference>
<dbReference type="InterPro" id="IPR011006">
    <property type="entry name" value="CheY-like_superfamily"/>
</dbReference>
<dbReference type="PANTHER" id="PTHR44591">
    <property type="entry name" value="STRESS RESPONSE REGULATOR PROTEIN 1"/>
    <property type="match status" value="1"/>
</dbReference>
<comment type="caution">
    <text evidence="4">The sequence shown here is derived from an EMBL/GenBank/DDBJ whole genome shotgun (WGS) entry which is preliminary data.</text>
</comment>
<sequence length="129" mass="14997">MGRKPFIYLVEDEPAHAMLITYHIEKLGYEVVHFDNSPDFLRALPDDLDFLIVSDQLADIETFKLCQIVREKLDKPVRVIVTSTGVFNHQLSEYATFTSYLQKPFSISDLKEKLQFTFKQPVLTYQHGN</sequence>
<dbReference type="Gene3D" id="3.40.50.2300">
    <property type="match status" value="1"/>
</dbReference>
<reference evidence="4" key="1">
    <citation type="submission" date="2024-05" db="EMBL/GenBank/DDBJ databases">
        <title>Alkalihalobacillus sp. strain MEB203 novel alkaliphilic bacterium from Lonar Lake, India.</title>
        <authorList>
            <person name="Joshi A."/>
            <person name="Thite S."/>
            <person name="Mengade P."/>
        </authorList>
    </citation>
    <scope>NUCLEOTIDE SEQUENCE</scope>
    <source>
        <strain evidence="4">MEB 203</strain>
    </source>
</reference>
<dbReference type="InterPro" id="IPR050595">
    <property type="entry name" value="Bact_response_regulator"/>
</dbReference>
<protein>
    <submittedName>
        <fullName evidence="4">Response regulator</fullName>
    </submittedName>
</protein>
<dbReference type="PROSITE" id="PS50110">
    <property type="entry name" value="RESPONSE_REGULATORY"/>
    <property type="match status" value="1"/>
</dbReference>
<dbReference type="RefSeq" id="WP_275117089.1">
    <property type="nucleotide sequence ID" value="NZ_JAOTPO010000002.1"/>
</dbReference>
<evidence type="ECO:0000259" key="3">
    <source>
        <dbReference type="PROSITE" id="PS50110"/>
    </source>
</evidence>
<dbReference type="PANTHER" id="PTHR44591:SF3">
    <property type="entry name" value="RESPONSE REGULATORY DOMAIN-CONTAINING PROTEIN"/>
    <property type="match status" value="1"/>
</dbReference>
<organism evidence="4 5">
    <name type="scientific">Alkalihalobacterium chitinilyticum</name>
    <dbReference type="NCBI Taxonomy" id="2980103"/>
    <lineage>
        <taxon>Bacteria</taxon>
        <taxon>Bacillati</taxon>
        <taxon>Bacillota</taxon>
        <taxon>Bacilli</taxon>
        <taxon>Bacillales</taxon>
        <taxon>Bacillaceae</taxon>
        <taxon>Alkalihalobacterium</taxon>
    </lineage>
</organism>
<dbReference type="InterPro" id="IPR001789">
    <property type="entry name" value="Sig_transdc_resp-reg_receiver"/>
</dbReference>
<comment type="caution">
    <text evidence="2">Lacks conserved residue(s) required for the propagation of feature annotation.</text>
</comment>
<keyword evidence="5" id="KW-1185">Reference proteome</keyword>
<accession>A0ABT5VAT1</accession>